<dbReference type="PANTHER" id="PTHR11581">
    <property type="entry name" value="30S/40S RIBOSOMAL PROTEIN S4"/>
    <property type="match status" value="1"/>
</dbReference>
<sequence length="260" mass="29854">MEKRKARILQEVISLSHHLKTYPAPRFWPILRKEKEWTVKPRPGPHPQDRSIPLAIILRDILKYAETMKEVKKILAERKVLVDRVVRKDYKFPVGLMDVISLPDAKKNFRVLPHSTYFLTLVEIPDEEANFKLCRIENKTTVKRGNIQLNLHDGRNLLIRVNDPFNPVEDTYSTLDVLKLSLPDGKLLETFKLEKGAWAIIIGGENVGRYGVIEEISDVGFKRKNLVTIRLPNGEKAITIMDYIFVIGRDSPIITLPEGG</sequence>
<proteinExistence type="inferred from homology"/>
<gene>
    <name evidence="7" type="primary">rps4e</name>
    <name evidence="10" type="ORF">DRJ33_03565</name>
</gene>
<dbReference type="PROSITE" id="PS50889">
    <property type="entry name" value="S4"/>
    <property type="match status" value="1"/>
</dbReference>
<dbReference type="Gene3D" id="2.40.50.740">
    <property type="match status" value="1"/>
</dbReference>
<reference evidence="10 11" key="1">
    <citation type="submission" date="2018-06" db="EMBL/GenBank/DDBJ databases">
        <title>Extensive metabolic versatility and redundancy in microbially diverse, dynamic hydrothermal sediments.</title>
        <authorList>
            <person name="Dombrowski N."/>
            <person name="Teske A."/>
            <person name="Baker B.J."/>
        </authorList>
    </citation>
    <scope>NUCLEOTIDE SEQUENCE [LARGE SCALE GENOMIC DNA]</scope>
    <source>
        <strain evidence="10">B34_G17</strain>
    </source>
</reference>
<dbReference type="SMART" id="SM00739">
    <property type="entry name" value="KOW"/>
    <property type="match status" value="1"/>
</dbReference>
<dbReference type="InterPro" id="IPR005824">
    <property type="entry name" value="KOW"/>
</dbReference>
<comment type="caution">
    <text evidence="10">The sequence shown here is derived from an EMBL/GenBank/DDBJ whole genome shotgun (WGS) entry which is preliminary data.</text>
</comment>
<keyword evidence="4 7" id="KW-0689">Ribosomal protein</keyword>
<dbReference type="InterPro" id="IPR013843">
    <property type="entry name" value="Ribosomal_eS4_N"/>
</dbReference>
<comment type="similarity">
    <text evidence="1 7">Belongs to the eukaryotic ribosomal protein eS4 family.</text>
</comment>
<dbReference type="GO" id="GO:0006412">
    <property type="term" value="P:translation"/>
    <property type="evidence" value="ECO:0007669"/>
    <property type="project" value="UniProtKB-UniRule"/>
</dbReference>
<dbReference type="InterPro" id="IPR013845">
    <property type="entry name" value="Ribosomal_eS4_central_region"/>
</dbReference>
<dbReference type="Pfam" id="PF01479">
    <property type="entry name" value="S4"/>
    <property type="match status" value="1"/>
</dbReference>
<evidence type="ECO:0000256" key="3">
    <source>
        <dbReference type="ARBA" id="ARBA00022884"/>
    </source>
</evidence>
<dbReference type="Proteomes" id="UP000272051">
    <property type="component" value="Unassembled WGS sequence"/>
</dbReference>
<accession>A0A497EZQ9</accession>
<keyword evidence="2" id="KW-0699">rRNA-binding</keyword>
<keyword evidence="5 7" id="KW-0687">Ribonucleoprotein</keyword>
<dbReference type="CDD" id="cd06087">
    <property type="entry name" value="KOW_RPS4"/>
    <property type="match status" value="1"/>
</dbReference>
<evidence type="ECO:0000256" key="2">
    <source>
        <dbReference type="ARBA" id="ARBA00022730"/>
    </source>
</evidence>
<dbReference type="InterPro" id="IPR038237">
    <property type="entry name" value="Ribosomal_eS4_central_sf"/>
</dbReference>
<dbReference type="PIRSF" id="PIRSF002116">
    <property type="entry name" value="Ribosomal_S4"/>
    <property type="match status" value="1"/>
</dbReference>
<name>A0A497EZQ9_9CREN</name>
<keyword evidence="3 7" id="KW-0694">RNA-binding</keyword>
<feature type="domain" description="RNA-binding S4" evidence="8">
    <location>
        <begin position="52"/>
        <end position="116"/>
    </location>
</feature>
<dbReference type="Gene3D" id="3.10.290.10">
    <property type="entry name" value="RNA-binding S4 domain"/>
    <property type="match status" value="1"/>
</dbReference>
<evidence type="ECO:0000256" key="1">
    <source>
        <dbReference type="ARBA" id="ARBA00007500"/>
    </source>
</evidence>
<dbReference type="InterPro" id="IPR002942">
    <property type="entry name" value="S4_RNA-bd"/>
</dbReference>
<protein>
    <recommendedName>
        <fullName evidence="6 7">Small ribosomal subunit protein eS4</fullName>
    </recommendedName>
</protein>
<evidence type="ECO:0000256" key="7">
    <source>
        <dbReference type="HAMAP-Rule" id="MF_00485"/>
    </source>
</evidence>
<dbReference type="FunFam" id="3.10.290.10:FF:000002">
    <property type="entry name" value="40S ribosomal protein S4"/>
    <property type="match status" value="1"/>
</dbReference>
<evidence type="ECO:0000256" key="5">
    <source>
        <dbReference type="ARBA" id="ARBA00023274"/>
    </source>
</evidence>
<dbReference type="InterPro" id="IPR041982">
    <property type="entry name" value="Ribosomal_eS4_KOW"/>
</dbReference>
<evidence type="ECO:0000256" key="6">
    <source>
        <dbReference type="ARBA" id="ARBA00035272"/>
    </source>
</evidence>
<dbReference type="InterPro" id="IPR036986">
    <property type="entry name" value="S4_RNA-bd_sf"/>
</dbReference>
<dbReference type="HAMAP" id="MF_00485">
    <property type="entry name" value="Ribosomal_eS4"/>
    <property type="match status" value="1"/>
</dbReference>
<dbReference type="GO" id="GO:0022627">
    <property type="term" value="C:cytosolic small ribosomal subunit"/>
    <property type="evidence" value="ECO:0007669"/>
    <property type="project" value="TreeGrafter"/>
</dbReference>
<dbReference type="InterPro" id="IPR000876">
    <property type="entry name" value="Ribosomal_eS4"/>
</dbReference>
<evidence type="ECO:0000313" key="11">
    <source>
        <dbReference type="Proteomes" id="UP000272051"/>
    </source>
</evidence>
<dbReference type="NCBIfam" id="NF003312">
    <property type="entry name" value="PRK04313.1"/>
    <property type="match status" value="1"/>
</dbReference>
<dbReference type="CDD" id="cd00165">
    <property type="entry name" value="S4"/>
    <property type="match status" value="1"/>
</dbReference>
<dbReference type="AlphaFoldDB" id="A0A497EZQ9"/>
<evidence type="ECO:0000256" key="4">
    <source>
        <dbReference type="ARBA" id="ARBA00022980"/>
    </source>
</evidence>
<dbReference type="PANTHER" id="PTHR11581:SF0">
    <property type="entry name" value="SMALL RIBOSOMAL SUBUNIT PROTEIN ES4"/>
    <property type="match status" value="1"/>
</dbReference>
<dbReference type="InterPro" id="IPR014722">
    <property type="entry name" value="Rib_uL2_dom2"/>
</dbReference>
<dbReference type="SMART" id="SM00363">
    <property type="entry name" value="S4"/>
    <property type="match status" value="1"/>
</dbReference>
<dbReference type="GO" id="GO:0019843">
    <property type="term" value="F:rRNA binding"/>
    <property type="evidence" value="ECO:0007669"/>
    <property type="project" value="UniProtKB-KW"/>
</dbReference>
<organism evidence="10 11">
    <name type="scientific">Thermoproteota archaeon</name>
    <dbReference type="NCBI Taxonomy" id="2056631"/>
    <lineage>
        <taxon>Archaea</taxon>
        <taxon>Thermoproteota</taxon>
    </lineage>
</organism>
<evidence type="ECO:0000313" key="10">
    <source>
        <dbReference type="EMBL" id="RLE52522.1"/>
    </source>
</evidence>
<dbReference type="EMBL" id="QMQX01000049">
    <property type="protein sequence ID" value="RLE52522.1"/>
    <property type="molecule type" value="Genomic_DNA"/>
</dbReference>
<evidence type="ECO:0000259" key="9">
    <source>
        <dbReference type="SMART" id="SM00739"/>
    </source>
</evidence>
<dbReference type="GO" id="GO:0003735">
    <property type="term" value="F:structural constituent of ribosome"/>
    <property type="evidence" value="ECO:0007669"/>
    <property type="project" value="InterPro"/>
</dbReference>
<dbReference type="Pfam" id="PF00900">
    <property type="entry name" value="Ribosomal_S4e"/>
    <property type="match status" value="1"/>
</dbReference>
<feature type="domain" description="KOW" evidence="9">
    <location>
        <begin position="192"/>
        <end position="219"/>
    </location>
</feature>
<dbReference type="Pfam" id="PF08071">
    <property type="entry name" value="RS4NT"/>
    <property type="match status" value="1"/>
</dbReference>
<dbReference type="Gene3D" id="2.30.30.30">
    <property type="match status" value="1"/>
</dbReference>
<evidence type="ECO:0000259" key="8">
    <source>
        <dbReference type="SMART" id="SM00363"/>
    </source>
</evidence>